<evidence type="ECO:0000256" key="17">
    <source>
        <dbReference type="ARBA" id="ARBA00071590"/>
    </source>
</evidence>
<evidence type="ECO:0000256" key="15">
    <source>
        <dbReference type="ARBA" id="ARBA00054011"/>
    </source>
</evidence>
<evidence type="ECO:0000256" key="18">
    <source>
        <dbReference type="ARBA" id="ARBA00077825"/>
    </source>
</evidence>
<evidence type="ECO:0000259" key="20">
    <source>
        <dbReference type="PROSITE" id="PS50192"/>
    </source>
</evidence>
<dbReference type="InterPro" id="IPR000727">
    <property type="entry name" value="T_SNARE_dom"/>
</dbReference>
<evidence type="ECO:0000256" key="4">
    <source>
        <dbReference type="ARBA" id="ARBA00022692"/>
    </source>
</evidence>
<keyword evidence="3" id="KW-0597">Phosphoprotein</keyword>
<evidence type="ECO:0000256" key="2">
    <source>
        <dbReference type="ARBA" id="ARBA00022448"/>
    </source>
</evidence>
<dbReference type="GO" id="GO:0005789">
    <property type="term" value="C:endoplasmic reticulum membrane"/>
    <property type="evidence" value="ECO:0007669"/>
    <property type="project" value="UniProtKB-SubCell"/>
</dbReference>
<evidence type="ECO:0000256" key="16">
    <source>
        <dbReference type="ARBA" id="ARBA00063965"/>
    </source>
</evidence>
<dbReference type="OrthoDB" id="261831at2759"/>
<keyword evidence="8 19" id="KW-1133">Transmembrane helix</keyword>
<dbReference type="SMART" id="SM00397">
    <property type="entry name" value="t_SNARE"/>
    <property type="match status" value="1"/>
</dbReference>
<evidence type="ECO:0000256" key="9">
    <source>
        <dbReference type="ARBA" id="ARBA00023034"/>
    </source>
</evidence>
<keyword evidence="5" id="KW-0256">Endoplasmic reticulum</keyword>
<dbReference type="GO" id="GO:0015031">
    <property type="term" value="P:protein transport"/>
    <property type="evidence" value="ECO:0007669"/>
    <property type="project" value="UniProtKB-KW"/>
</dbReference>
<keyword evidence="11 19" id="KW-0472">Membrane</keyword>
<dbReference type="InterPro" id="IPR039899">
    <property type="entry name" value="BET1_SNARE"/>
</dbReference>
<dbReference type="AlphaFoldDB" id="A0A2H8THP7"/>
<feature type="transmembrane region" description="Helical" evidence="19">
    <location>
        <begin position="100"/>
        <end position="118"/>
    </location>
</feature>
<dbReference type="GO" id="GO:0005794">
    <property type="term" value="C:Golgi apparatus"/>
    <property type="evidence" value="ECO:0007669"/>
    <property type="project" value="UniProtKB-SubCell"/>
</dbReference>
<dbReference type="PANTHER" id="PTHR12791">
    <property type="entry name" value="GOLGI SNARE BET1-RELATED"/>
    <property type="match status" value="1"/>
</dbReference>
<feature type="domain" description="T-SNARE coiled-coil homology" evidence="20">
    <location>
        <begin position="29"/>
        <end position="91"/>
    </location>
</feature>
<sequence>MDYKDKIMRRSHGGNYYDPLPSSSSYGGEFIETENDDLTEQLKDKVNTLKSLSIDIGAEVKYQDRLLRDMDHDFETTGGFLSNTLGRVTRLTRNSGGYNMLYLILFSLAVFFILYIFLKLK</sequence>
<keyword evidence="7" id="KW-0653">Protein transport</keyword>
<evidence type="ECO:0000256" key="6">
    <source>
        <dbReference type="ARBA" id="ARBA00022892"/>
    </source>
</evidence>
<dbReference type="FunFam" id="1.20.5.110:FF:000026">
    <property type="entry name" value="BET1 homolog"/>
    <property type="match status" value="1"/>
</dbReference>
<comment type="subunit">
    <text evidence="16">Interacts with SNARE complex members GOSR2, SEC22B and STX5. Interacts with LMAN1/ERGIC53. Interacts with STX17.</text>
</comment>
<keyword evidence="4 19" id="KW-0812">Transmembrane</keyword>
<keyword evidence="2" id="KW-0813">Transport</keyword>
<dbReference type="PROSITE" id="PS50192">
    <property type="entry name" value="T_SNARE"/>
    <property type="match status" value="1"/>
</dbReference>
<keyword evidence="6" id="KW-0931">ER-Golgi transport</keyword>
<comment type="function">
    <text evidence="15">Required for vesicular transport from the ER to the Golgi complex. Functions as a SNARE involved in the docking process of ER-derived vesicles with the cis-Golgi membrane.</text>
</comment>
<dbReference type="EMBL" id="GFXV01001852">
    <property type="protein sequence ID" value="MBW13657.1"/>
    <property type="molecule type" value="Transcribed_RNA"/>
</dbReference>
<evidence type="ECO:0000256" key="10">
    <source>
        <dbReference type="ARBA" id="ARBA00023054"/>
    </source>
</evidence>
<gene>
    <name evidence="21" type="primary">Bet1</name>
</gene>
<evidence type="ECO:0000313" key="21">
    <source>
        <dbReference type="EMBL" id="MBW13657.1"/>
    </source>
</evidence>
<reference evidence="21" key="1">
    <citation type="submission" date="2017-10" db="EMBL/GenBank/DDBJ databases">
        <title>Transcriptome Assembly of Sugarcane Aphid Adults.</title>
        <authorList>
            <person name="Scully E.D."/>
            <person name="Palmer N.A."/>
            <person name="Geib S.M."/>
            <person name="Sarath G."/>
            <person name="Sattler S.E."/>
        </authorList>
    </citation>
    <scope>NUCLEOTIDE SEQUENCE</scope>
    <source>
        <tissue evidence="21">Whole body</tissue>
    </source>
</reference>
<evidence type="ECO:0000256" key="13">
    <source>
        <dbReference type="ARBA" id="ARBA00037962"/>
    </source>
</evidence>
<evidence type="ECO:0000256" key="14">
    <source>
        <dbReference type="ARBA" id="ARBA00046280"/>
    </source>
</evidence>
<dbReference type="Gene3D" id="1.20.5.110">
    <property type="match status" value="1"/>
</dbReference>
<comment type="similarity">
    <text evidence="13">Belongs to the BET1 family.</text>
</comment>
<dbReference type="CDD" id="cd15853">
    <property type="entry name" value="SNARE_Bet1"/>
    <property type="match status" value="1"/>
</dbReference>
<organism evidence="21">
    <name type="scientific">Melanaphis sacchari</name>
    <dbReference type="NCBI Taxonomy" id="742174"/>
    <lineage>
        <taxon>Eukaryota</taxon>
        <taxon>Metazoa</taxon>
        <taxon>Ecdysozoa</taxon>
        <taxon>Arthropoda</taxon>
        <taxon>Hexapoda</taxon>
        <taxon>Insecta</taxon>
        <taxon>Pterygota</taxon>
        <taxon>Neoptera</taxon>
        <taxon>Paraneoptera</taxon>
        <taxon>Hemiptera</taxon>
        <taxon>Sternorrhyncha</taxon>
        <taxon>Aphidomorpha</taxon>
        <taxon>Aphidoidea</taxon>
        <taxon>Aphididae</taxon>
        <taxon>Aphidini</taxon>
        <taxon>Melanaphis</taxon>
    </lineage>
</organism>
<keyword evidence="9" id="KW-0333">Golgi apparatus</keyword>
<proteinExistence type="inferred from homology"/>
<protein>
    <recommendedName>
        <fullName evidence="17">BET1 homolog</fullName>
    </recommendedName>
    <alternativeName>
        <fullName evidence="18">Golgi vesicular membrane-trafficking protein p18</fullName>
    </alternativeName>
</protein>
<comment type="subcellular location">
    <subcellularLocation>
        <location evidence="14">Endomembrane system</location>
        <topology evidence="14">Single-pass type IV membrane protein</topology>
    </subcellularLocation>
    <subcellularLocation>
        <location evidence="1">Endoplasmic reticulum membrane</location>
        <topology evidence="1">Single-pass membrane protein</topology>
    </subcellularLocation>
    <subcellularLocation>
        <location evidence="12">Golgi apparatus</location>
        <location evidence="12">cis-Golgi network membrane</location>
    </subcellularLocation>
</comment>
<evidence type="ECO:0000256" key="8">
    <source>
        <dbReference type="ARBA" id="ARBA00022989"/>
    </source>
</evidence>
<evidence type="ECO:0000256" key="12">
    <source>
        <dbReference type="ARBA" id="ARBA00024188"/>
    </source>
</evidence>
<name>A0A2H8THP7_9HEMI</name>
<evidence type="ECO:0000256" key="19">
    <source>
        <dbReference type="SAM" id="Phobius"/>
    </source>
</evidence>
<evidence type="ECO:0000256" key="11">
    <source>
        <dbReference type="ARBA" id="ARBA00023136"/>
    </source>
</evidence>
<evidence type="ECO:0000256" key="3">
    <source>
        <dbReference type="ARBA" id="ARBA00022553"/>
    </source>
</evidence>
<dbReference type="SUPFAM" id="SSF58038">
    <property type="entry name" value="SNARE fusion complex"/>
    <property type="match status" value="1"/>
</dbReference>
<evidence type="ECO:0000256" key="7">
    <source>
        <dbReference type="ARBA" id="ARBA00022927"/>
    </source>
</evidence>
<accession>A0A2H8THP7</accession>
<keyword evidence="10" id="KW-0175">Coiled coil</keyword>
<evidence type="ECO:0000256" key="1">
    <source>
        <dbReference type="ARBA" id="ARBA00004389"/>
    </source>
</evidence>
<dbReference type="GO" id="GO:0016192">
    <property type="term" value="P:vesicle-mediated transport"/>
    <property type="evidence" value="ECO:0007669"/>
    <property type="project" value="UniProtKB-KW"/>
</dbReference>
<evidence type="ECO:0000256" key="5">
    <source>
        <dbReference type="ARBA" id="ARBA00022824"/>
    </source>
</evidence>